<feature type="transmembrane region" description="Helical" evidence="1">
    <location>
        <begin position="12"/>
        <end position="28"/>
    </location>
</feature>
<reference evidence="3" key="1">
    <citation type="submission" date="2016-10" db="EMBL/GenBank/DDBJ databases">
        <authorList>
            <person name="Varghese N."/>
            <person name="Submissions S."/>
        </authorList>
    </citation>
    <scope>NUCLEOTIDE SEQUENCE [LARGE SCALE GENOMIC DNA]</scope>
    <source>
        <strain evidence="3">DSM 23313</strain>
    </source>
</reference>
<proteinExistence type="predicted"/>
<keyword evidence="1" id="KW-0812">Transmembrane</keyword>
<dbReference type="AlphaFoldDB" id="A0A1G8H9J0"/>
<dbReference type="Proteomes" id="UP000243588">
    <property type="component" value="Unassembled WGS sequence"/>
</dbReference>
<dbReference type="STRING" id="702745.SAMN05421818_1504"/>
<keyword evidence="1" id="KW-0472">Membrane</keyword>
<sequence length="138" mass="16324">MNEAVKPEEPLFYIGLLIVACYFFYWFYQDRKQKTRRNLHIQLLKNNLLQAEKTNQNNEYLLKNELAKHFSSAWIEKALKGYIFENMPLILLKVAMGPPNDIVFNTNKGQVWKYGANGSSQLIINIWEDKVTNWHQTK</sequence>
<name>A0A1G8H9J0_9FLAO</name>
<accession>A0A1G8H9J0</accession>
<dbReference type="RefSeq" id="WP_090410541.1">
    <property type="nucleotide sequence ID" value="NZ_FNDQ01000050.1"/>
</dbReference>
<dbReference type="EMBL" id="FNDQ01000050">
    <property type="protein sequence ID" value="SDI03338.1"/>
    <property type="molecule type" value="Genomic_DNA"/>
</dbReference>
<dbReference type="PROSITE" id="PS51257">
    <property type="entry name" value="PROKAR_LIPOPROTEIN"/>
    <property type="match status" value="1"/>
</dbReference>
<protein>
    <submittedName>
        <fullName evidence="2">Uncharacterized protein</fullName>
    </submittedName>
</protein>
<keyword evidence="3" id="KW-1185">Reference proteome</keyword>
<evidence type="ECO:0000313" key="3">
    <source>
        <dbReference type="Proteomes" id="UP000243588"/>
    </source>
</evidence>
<gene>
    <name evidence="2" type="ORF">SAMN05421818_1504</name>
</gene>
<organism evidence="2 3">
    <name type="scientific">Myroides phaeus</name>
    <dbReference type="NCBI Taxonomy" id="702745"/>
    <lineage>
        <taxon>Bacteria</taxon>
        <taxon>Pseudomonadati</taxon>
        <taxon>Bacteroidota</taxon>
        <taxon>Flavobacteriia</taxon>
        <taxon>Flavobacteriales</taxon>
        <taxon>Flavobacteriaceae</taxon>
        <taxon>Myroides</taxon>
    </lineage>
</organism>
<keyword evidence="1" id="KW-1133">Transmembrane helix</keyword>
<evidence type="ECO:0000256" key="1">
    <source>
        <dbReference type="SAM" id="Phobius"/>
    </source>
</evidence>
<evidence type="ECO:0000313" key="2">
    <source>
        <dbReference type="EMBL" id="SDI03338.1"/>
    </source>
</evidence>